<name>A0A5C5G4L5_9BASI</name>
<feature type="compositionally biased region" description="Polar residues" evidence="1">
    <location>
        <begin position="134"/>
        <end position="143"/>
    </location>
</feature>
<feature type="compositionally biased region" description="Low complexity" evidence="1">
    <location>
        <begin position="322"/>
        <end position="335"/>
    </location>
</feature>
<accession>A0A5C5G4L5</accession>
<feature type="compositionally biased region" description="Low complexity" evidence="1">
    <location>
        <begin position="177"/>
        <end position="187"/>
    </location>
</feature>
<feature type="compositionally biased region" description="Acidic residues" evidence="1">
    <location>
        <begin position="194"/>
        <end position="205"/>
    </location>
</feature>
<feature type="compositionally biased region" description="Polar residues" evidence="1">
    <location>
        <begin position="475"/>
        <end position="485"/>
    </location>
</feature>
<dbReference type="AlphaFoldDB" id="A0A5C5G4L5"/>
<organism evidence="2 3">
    <name type="scientific">Rhodotorula diobovata</name>
    <dbReference type="NCBI Taxonomy" id="5288"/>
    <lineage>
        <taxon>Eukaryota</taxon>
        <taxon>Fungi</taxon>
        <taxon>Dikarya</taxon>
        <taxon>Basidiomycota</taxon>
        <taxon>Pucciniomycotina</taxon>
        <taxon>Microbotryomycetes</taxon>
        <taxon>Sporidiobolales</taxon>
        <taxon>Sporidiobolaceae</taxon>
        <taxon>Rhodotorula</taxon>
    </lineage>
</organism>
<evidence type="ECO:0000313" key="2">
    <source>
        <dbReference type="EMBL" id="TNY23419.1"/>
    </source>
</evidence>
<feature type="compositionally biased region" description="Basic and acidic residues" evidence="1">
    <location>
        <begin position="213"/>
        <end position="223"/>
    </location>
</feature>
<evidence type="ECO:0000313" key="3">
    <source>
        <dbReference type="Proteomes" id="UP000311382"/>
    </source>
</evidence>
<feature type="compositionally biased region" description="Basic and acidic residues" evidence="1">
    <location>
        <begin position="1"/>
        <end position="10"/>
    </location>
</feature>
<dbReference type="Proteomes" id="UP000311382">
    <property type="component" value="Unassembled WGS sequence"/>
</dbReference>
<feature type="region of interest" description="Disordered" evidence="1">
    <location>
        <begin position="1"/>
        <end position="552"/>
    </location>
</feature>
<feature type="compositionally biased region" description="Pro residues" evidence="1">
    <location>
        <begin position="279"/>
        <end position="289"/>
    </location>
</feature>
<keyword evidence="3" id="KW-1185">Reference proteome</keyword>
<gene>
    <name evidence="2" type="ORF">DMC30DRAFT_19954</name>
</gene>
<comment type="caution">
    <text evidence="2">The sequence shown here is derived from an EMBL/GenBank/DDBJ whole genome shotgun (WGS) entry which is preliminary data.</text>
</comment>
<dbReference type="EMBL" id="SOZI01000011">
    <property type="protein sequence ID" value="TNY23419.1"/>
    <property type="molecule type" value="Genomic_DNA"/>
</dbReference>
<feature type="compositionally biased region" description="Basic residues" evidence="1">
    <location>
        <begin position="452"/>
        <end position="474"/>
    </location>
</feature>
<proteinExistence type="predicted"/>
<feature type="compositionally biased region" description="Low complexity" evidence="1">
    <location>
        <begin position="392"/>
        <end position="407"/>
    </location>
</feature>
<sequence>MRLFRERATDSRSPSTSPERAAKLESPVASLGPVESTETVVAPVKAQGTAVAPVDKPSPRKRGRLIFDGVEIPIIRRTRSPTKPRDSPVVPSGAARPLPPTSKAGQVQLKPAFRSASPPPPSKAKPESARTDEQSSWLNTPARTSRAGPRKYGTSSRAPVTGSDGSDDPLANEPRRASGGMRASRAASHPERAEESEDDDADEAEVAMSLLSPRKEGRTRELNELTVQPASDEADEDSDPPVQHTASRARSARPRKRAIPSSSPPAPFPVKKPRRVTPAAPPPDAPPARKPSLAGKRRPSTAAGKTPRARASLPPATPAPPLRAARATPSSSTRPSRSRKPAEGWWDLSRGLQAAEATSVRKRARESDEEDEKEREEPQPTRAKAPRRKVPRAAQRVVAAPQGQPAPAFDPVDGEDAAEEGDPAQDPPSHRSPSPAPTPEPEPQTEPAARKGPGKKRRKRKSIIMPRFKSRKRASNASETASQASPAPPRPTKKVAAAQSRASGVKAARRGGQKGRARVREQESTEEEEDEEDDDWAASRMGESEGGGAFSD</sequence>
<feature type="compositionally biased region" description="Basic and acidic residues" evidence="1">
    <location>
        <begin position="124"/>
        <end position="133"/>
    </location>
</feature>
<dbReference type="STRING" id="5288.A0A5C5G4L5"/>
<feature type="compositionally biased region" description="Acidic residues" evidence="1">
    <location>
        <begin position="412"/>
        <end position="423"/>
    </location>
</feature>
<feature type="compositionally biased region" description="Acidic residues" evidence="1">
    <location>
        <begin position="524"/>
        <end position="536"/>
    </location>
</feature>
<feature type="compositionally biased region" description="Basic residues" evidence="1">
    <location>
        <begin position="507"/>
        <end position="517"/>
    </location>
</feature>
<protein>
    <submittedName>
        <fullName evidence="2">Uncharacterized protein</fullName>
    </submittedName>
</protein>
<reference evidence="2 3" key="1">
    <citation type="submission" date="2019-03" db="EMBL/GenBank/DDBJ databases">
        <title>Rhodosporidium diobovatum UCD-FST 08-225 genome sequencing, assembly, and annotation.</title>
        <authorList>
            <person name="Fakankun I.U."/>
            <person name="Fristensky B."/>
            <person name="Levin D.B."/>
        </authorList>
    </citation>
    <scope>NUCLEOTIDE SEQUENCE [LARGE SCALE GENOMIC DNA]</scope>
    <source>
        <strain evidence="2 3">UCD-FST 08-225</strain>
    </source>
</reference>
<evidence type="ECO:0000256" key="1">
    <source>
        <dbReference type="SAM" id="MobiDB-lite"/>
    </source>
</evidence>
<feature type="compositionally biased region" description="Pro residues" evidence="1">
    <location>
        <begin position="434"/>
        <end position="444"/>
    </location>
</feature>